<dbReference type="EMBL" id="JANTQA010000015">
    <property type="protein sequence ID" value="KAJ3447646.1"/>
    <property type="molecule type" value="Genomic_DNA"/>
</dbReference>
<feature type="compositionally biased region" description="Basic and acidic residues" evidence="2">
    <location>
        <begin position="170"/>
        <end position="196"/>
    </location>
</feature>
<feature type="domain" description="RGS" evidence="3">
    <location>
        <begin position="271"/>
        <end position="379"/>
    </location>
</feature>
<feature type="compositionally biased region" description="Basic and acidic residues" evidence="2">
    <location>
        <begin position="147"/>
        <end position="160"/>
    </location>
</feature>
<dbReference type="Gene3D" id="1.10.167.10">
    <property type="entry name" value="Regulator of G-protein Signalling 4, domain 2"/>
    <property type="match status" value="1"/>
</dbReference>
<name>A0AAV8A053_9EUKA</name>
<dbReference type="InterPro" id="IPR016137">
    <property type="entry name" value="RGS"/>
</dbReference>
<sequence length="412" mass="48847">MSVKELQTNLEQLLQTKNQQDQQINKLEGEISRYDKEIEEINKILSNNEKLFNAFKNTTGLFPQVNRKKNTEESDSSDGWQDVEKKHKRNEMNEKFNLLFKSSILISTNLRKIISQKGKEAVLDEEKKDDQSEKKIKTTNSSSIKKSMKESKTREKEKEKGKRKGRGKGKGIEKGKERQKEKEKVKEKEKEKEKSKHKEKHKQKEKNKDQEKHKDQTQTPTLSADLISILKFTERVENIKQQNEDEEIILKYDEYGYLALDSILEYFIKHFINFCIENKLEKEVLFIMHLKKFKENIQRGRAKSAKRSAEFIFETFIVKSSLKISIKDRKVIIQRFSNLNKGETPKKKIFKEAEEGVILFLNKKLRKTFYTSKEYPEILKEIENLKKQGKIKDLDIDIDEDEDEDWEENIKN</sequence>
<evidence type="ECO:0000313" key="5">
    <source>
        <dbReference type="Proteomes" id="UP001146793"/>
    </source>
</evidence>
<keyword evidence="1" id="KW-0175">Coiled coil</keyword>
<proteinExistence type="predicted"/>
<protein>
    <recommendedName>
        <fullName evidence="3">RGS domain-containing protein</fullName>
    </recommendedName>
</protein>
<feature type="compositionally biased region" description="Basic and acidic residues" evidence="2">
    <location>
        <begin position="117"/>
        <end position="136"/>
    </location>
</feature>
<dbReference type="InterPro" id="IPR044926">
    <property type="entry name" value="RGS_subdomain_2"/>
</dbReference>
<evidence type="ECO:0000256" key="2">
    <source>
        <dbReference type="SAM" id="MobiDB-lite"/>
    </source>
</evidence>
<comment type="caution">
    <text evidence="4">The sequence shown here is derived from an EMBL/GenBank/DDBJ whole genome shotgun (WGS) entry which is preliminary data.</text>
</comment>
<organism evidence="4 5">
    <name type="scientific">Anaeramoeba flamelloides</name>
    <dbReference type="NCBI Taxonomy" id="1746091"/>
    <lineage>
        <taxon>Eukaryota</taxon>
        <taxon>Metamonada</taxon>
        <taxon>Anaeramoebidae</taxon>
        <taxon>Anaeramoeba</taxon>
    </lineage>
</organism>
<evidence type="ECO:0000256" key="1">
    <source>
        <dbReference type="SAM" id="Coils"/>
    </source>
</evidence>
<dbReference type="PROSITE" id="PS50132">
    <property type="entry name" value="RGS"/>
    <property type="match status" value="1"/>
</dbReference>
<feature type="region of interest" description="Disordered" evidence="2">
    <location>
        <begin position="117"/>
        <end position="220"/>
    </location>
</feature>
<gene>
    <name evidence="4" type="ORF">M0812_00118</name>
</gene>
<feature type="compositionally biased region" description="Basic and acidic residues" evidence="2">
    <location>
        <begin position="206"/>
        <end position="216"/>
    </location>
</feature>
<accession>A0AAV8A053</accession>
<reference evidence="4" key="1">
    <citation type="submission" date="2022-08" db="EMBL/GenBank/DDBJ databases">
        <title>Novel sulphate-reducing endosymbionts in the free-living metamonad Anaeramoeba.</title>
        <authorList>
            <person name="Jerlstrom-Hultqvist J."/>
            <person name="Cepicka I."/>
            <person name="Gallot-Lavallee L."/>
            <person name="Salas-Leiva D."/>
            <person name="Curtis B.A."/>
            <person name="Zahonova K."/>
            <person name="Pipaliya S."/>
            <person name="Dacks J."/>
            <person name="Roger A.J."/>
        </authorList>
    </citation>
    <scope>NUCLEOTIDE SEQUENCE</scope>
    <source>
        <strain evidence="4">Busselton2</strain>
    </source>
</reference>
<evidence type="ECO:0000313" key="4">
    <source>
        <dbReference type="EMBL" id="KAJ3447646.1"/>
    </source>
</evidence>
<dbReference type="AlphaFoldDB" id="A0AAV8A053"/>
<dbReference type="InterPro" id="IPR036305">
    <property type="entry name" value="RGS_sf"/>
</dbReference>
<feature type="coiled-coil region" evidence="1">
    <location>
        <begin position="3"/>
        <end position="44"/>
    </location>
</feature>
<feature type="region of interest" description="Disordered" evidence="2">
    <location>
        <begin position="63"/>
        <end position="88"/>
    </location>
</feature>
<dbReference type="SUPFAM" id="SSF48097">
    <property type="entry name" value="Regulator of G-protein signaling, RGS"/>
    <property type="match status" value="1"/>
</dbReference>
<evidence type="ECO:0000259" key="3">
    <source>
        <dbReference type="PROSITE" id="PS50132"/>
    </source>
</evidence>
<dbReference type="Proteomes" id="UP001146793">
    <property type="component" value="Unassembled WGS sequence"/>
</dbReference>